<evidence type="ECO:0000259" key="7">
    <source>
        <dbReference type="PROSITE" id="PS50850"/>
    </source>
</evidence>
<name>A0A1N7B9L6_9FIRM</name>
<evidence type="ECO:0000256" key="4">
    <source>
        <dbReference type="ARBA" id="ARBA00022989"/>
    </source>
</evidence>
<feature type="transmembrane region" description="Helical" evidence="6">
    <location>
        <begin position="301"/>
        <end position="334"/>
    </location>
</feature>
<feature type="transmembrane region" description="Helical" evidence="6">
    <location>
        <begin position="27"/>
        <end position="51"/>
    </location>
</feature>
<evidence type="ECO:0000256" key="3">
    <source>
        <dbReference type="ARBA" id="ARBA00022692"/>
    </source>
</evidence>
<organism evidence="8 9">
    <name type="scientific">Halanaerobium kushneri</name>
    <dbReference type="NCBI Taxonomy" id="56779"/>
    <lineage>
        <taxon>Bacteria</taxon>
        <taxon>Bacillati</taxon>
        <taxon>Bacillota</taxon>
        <taxon>Clostridia</taxon>
        <taxon>Halanaerobiales</taxon>
        <taxon>Halanaerobiaceae</taxon>
        <taxon>Halanaerobium</taxon>
    </lineage>
</organism>
<evidence type="ECO:0000256" key="2">
    <source>
        <dbReference type="ARBA" id="ARBA00022448"/>
    </source>
</evidence>
<evidence type="ECO:0000256" key="5">
    <source>
        <dbReference type="ARBA" id="ARBA00023136"/>
    </source>
</evidence>
<keyword evidence="4 6" id="KW-1133">Transmembrane helix</keyword>
<dbReference type="InterPro" id="IPR053160">
    <property type="entry name" value="MFS_DHA3_Transporter"/>
</dbReference>
<dbReference type="STRING" id="56779.SAMN05421834_12925"/>
<dbReference type="EMBL" id="FTNC01000029">
    <property type="protein sequence ID" value="SIR48050.1"/>
    <property type="molecule type" value="Genomic_DNA"/>
</dbReference>
<evidence type="ECO:0000313" key="9">
    <source>
        <dbReference type="Proteomes" id="UP000185669"/>
    </source>
</evidence>
<accession>A0A1N7B9L6</accession>
<proteinExistence type="predicted"/>
<keyword evidence="5 6" id="KW-0472">Membrane</keyword>
<dbReference type="GO" id="GO:0022857">
    <property type="term" value="F:transmembrane transporter activity"/>
    <property type="evidence" value="ECO:0007669"/>
    <property type="project" value="InterPro"/>
</dbReference>
<dbReference type="RefSeq" id="WP_076545987.1">
    <property type="nucleotide sequence ID" value="NZ_FTNC01000029.1"/>
</dbReference>
<dbReference type="SUPFAM" id="SSF103473">
    <property type="entry name" value="MFS general substrate transporter"/>
    <property type="match status" value="1"/>
</dbReference>
<dbReference type="PROSITE" id="PS50850">
    <property type="entry name" value="MFS"/>
    <property type="match status" value="1"/>
</dbReference>
<sequence>MDIKKDKNIKKFGFYGLLKNLKFFEPFLYIFFLSLGFSYFQIGTLISIREITKNILEVPSGIFADQYGRKKSLQICFIFYIFSFILFYLALNYLVMILAVIFFGIAEAFRSGTHKAIIFLYLDRKGLADKKSEVYGRTKSYSLIGSAISALIGAFIVFVESNYRLIFLFSIIPYILDFILISTYPAYLDGKTNGNLDLKKFFLAGIDSLKRLLFNLQDLRKGIINSGIYDGFFKVLKDYLQPILKIELIALPLMLNYGEEKRLSVLLGLSYAVIYLLSSAASRSAFKLKRIFVDTGKALNIVYILTVIIMALIGLIINSGFTYFIILLFILFYVLRSMRRPVMLDYIANIIAEKERATMLSIESQFRTVFIVVSAPIIGFIADRWGLNIMFLTAALVMLLLKTLIKLSIQKNSK</sequence>
<comment type="subcellular location">
    <subcellularLocation>
        <location evidence="1">Cell membrane</location>
        <topology evidence="1">Multi-pass membrane protein</topology>
    </subcellularLocation>
</comment>
<evidence type="ECO:0000256" key="1">
    <source>
        <dbReference type="ARBA" id="ARBA00004651"/>
    </source>
</evidence>
<keyword evidence="2" id="KW-0813">Transport</keyword>
<dbReference type="Gene3D" id="1.20.1250.20">
    <property type="entry name" value="MFS general substrate transporter like domains"/>
    <property type="match status" value="1"/>
</dbReference>
<feature type="transmembrane region" description="Helical" evidence="6">
    <location>
        <begin position="141"/>
        <end position="159"/>
    </location>
</feature>
<dbReference type="PANTHER" id="PTHR23530">
    <property type="entry name" value="TRANSPORT PROTEIN-RELATED"/>
    <property type="match status" value="1"/>
</dbReference>
<dbReference type="InterPro" id="IPR011701">
    <property type="entry name" value="MFS"/>
</dbReference>
<feature type="transmembrane region" description="Helical" evidence="6">
    <location>
        <begin position="388"/>
        <end position="405"/>
    </location>
</feature>
<evidence type="ECO:0000256" key="6">
    <source>
        <dbReference type="SAM" id="Phobius"/>
    </source>
</evidence>
<dbReference type="InterPro" id="IPR036259">
    <property type="entry name" value="MFS_trans_sf"/>
</dbReference>
<dbReference type="InterPro" id="IPR020846">
    <property type="entry name" value="MFS_dom"/>
</dbReference>
<dbReference type="Pfam" id="PF07690">
    <property type="entry name" value="MFS_1"/>
    <property type="match status" value="1"/>
</dbReference>
<feature type="transmembrane region" description="Helical" evidence="6">
    <location>
        <begin position="364"/>
        <end position="382"/>
    </location>
</feature>
<dbReference type="Proteomes" id="UP000185669">
    <property type="component" value="Unassembled WGS sequence"/>
</dbReference>
<protein>
    <submittedName>
        <fullName evidence="8">Predicted arabinose efflux permease, MFS family</fullName>
    </submittedName>
</protein>
<gene>
    <name evidence="8" type="ORF">SAMN05421834_12925</name>
</gene>
<feature type="transmembrane region" description="Helical" evidence="6">
    <location>
        <begin position="72"/>
        <end position="91"/>
    </location>
</feature>
<feature type="transmembrane region" description="Helical" evidence="6">
    <location>
        <begin position="263"/>
        <end position="281"/>
    </location>
</feature>
<reference evidence="9" key="1">
    <citation type="submission" date="2017-01" db="EMBL/GenBank/DDBJ databases">
        <authorList>
            <person name="Varghese N."/>
            <person name="Submissions S."/>
        </authorList>
    </citation>
    <scope>NUCLEOTIDE SEQUENCE [LARGE SCALE GENOMIC DNA]</scope>
    <source>
        <strain evidence="9">ATCC 700103</strain>
    </source>
</reference>
<keyword evidence="3 6" id="KW-0812">Transmembrane</keyword>
<feature type="transmembrane region" description="Helical" evidence="6">
    <location>
        <begin position="165"/>
        <end position="187"/>
    </location>
</feature>
<dbReference type="GO" id="GO:0005886">
    <property type="term" value="C:plasma membrane"/>
    <property type="evidence" value="ECO:0007669"/>
    <property type="project" value="UniProtKB-SubCell"/>
</dbReference>
<evidence type="ECO:0000313" key="8">
    <source>
        <dbReference type="EMBL" id="SIR48050.1"/>
    </source>
</evidence>
<dbReference type="OrthoDB" id="9816124at2"/>
<keyword evidence="9" id="KW-1185">Reference proteome</keyword>
<feature type="domain" description="Major facilitator superfamily (MFS) profile" evidence="7">
    <location>
        <begin position="1"/>
        <end position="413"/>
    </location>
</feature>
<dbReference type="PANTHER" id="PTHR23530:SF1">
    <property type="entry name" value="PERMEASE, MAJOR FACILITATOR SUPERFAMILY-RELATED"/>
    <property type="match status" value="1"/>
</dbReference>
<dbReference type="AlphaFoldDB" id="A0A1N7B9L6"/>